<keyword evidence="4" id="KW-1185">Reference proteome</keyword>
<evidence type="ECO:0000313" key="4">
    <source>
        <dbReference type="Proteomes" id="UP000799302"/>
    </source>
</evidence>
<dbReference type="EMBL" id="MU004231">
    <property type="protein sequence ID" value="KAF2673660.1"/>
    <property type="molecule type" value="Genomic_DNA"/>
</dbReference>
<dbReference type="PANTHER" id="PTHR34706">
    <property type="entry name" value="SLR1338 PROTEIN"/>
    <property type="match status" value="1"/>
</dbReference>
<gene>
    <name evidence="3" type="ORF">BT63DRAFT_421794</name>
</gene>
<sequence length="328" mass="35549">MPFVLAPSPHPSLNSINSNMSSGFFSSLSKKISRRHSKASSAASASSSKTNSWSTATGSPTSPTQSSSFPVVNRSQHLAPPNAQGAPPAYSAVASDVPATARESEDNRFSFLAKFDTIFVIDDSTSMLGSNWNQTREALAAITPVCTAHDSDGVDIYFLNTPDQKAFHNIQLPSTVHEVFSMVTPRGATPTGQRLHVILKEYLEKFKKHGENIKPLNIIVITDGEATDDVDSPLIAAAKKLDKLEAPAWQVGIQFFQVGQSPLAREYLKYLDDNLCDRNGKEIRDMVDTVPWTGQTGTTLNADGILKVVLGAVNRRLDKSGVALHQMH</sequence>
<protein>
    <recommendedName>
        <fullName evidence="2">VWFA domain-containing protein</fullName>
    </recommendedName>
</protein>
<dbReference type="Proteomes" id="UP000799302">
    <property type="component" value="Unassembled WGS sequence"/>
</dbReference>
<accession>A0A6A6UPG1</accession>
<dbReference type="AlphaFoldDB" id="A0A6A6UPG1"/>
<dbReference type="SMART" id="SM00327">
    <property type="entry name" value="VWA"/>
    <property type="match status" value="1"/>
</dbReference>
<dbReference type="PANTHER" id="PTHR34706:SF1">
    <property type="entry name" value="VWFA DOMAIN-CONTAINING PROTEIN"/>
    <property type="match status" value="1"/>
</dbReference>
<dbReference type="Pfam" id="PF00092">
    <property type="entry name" value="VWA"/>
    <property type="match status" value="1"/>
</dbReference>
<feature type="region of interest" description="Disordered" evidence="1">
    <location>
        <begin position="36"/>
        <end position="91"/>
    </location>
</feature>
<proteinExistence type="predicted"/>
<dbReference type="PROSITE" id="PS50234">
    <property type="entry name" value="VWFA"/>
    <property type="match status" value="1"/>
</dbReference>
<dbReference type="InterPro" id="IPR002035">
    <property type="entry name" value="VWF_A"/>
</dbReference>
<name>A0A6A6UPG1_9PEZI</name>
<dbReference type="InterPro" id="IPR036465">
    <property type="entry name" value="vWFA_dom_sf"/>
</dbReference>
<evidence type="ECO:0000313" key="3">
    <source>
        <dbReference type="EMBL" id="KAF2673660.1"/>
    </source>
</evidence>
<feature type="compositionally biased region" description="Low complexity" evidence="1">
    <location>
        <begin position="39"/>
        <end position="70"/>
    </location>
</feature>
<dbReference type="SUPFAM" id="SSF53300">
    <property type="entry name" value="vWA-like"/>
    <property type="match status" value="1"/>
</dbReference>
<evidence type="ECO:0000259" key="2">
    <source>
        <dbReference type="PROSITE" id="PS50234"/>
    </source>
</evidence>
<dbReference type="OrthoDB" id="2142040at2759"/>
<organism evidence="3 4">
    <name type="scientific">Microthyrium microscopicum</name>
    <dbReference type="NCBI Taxonomy" id="703497"/>
    <lineage>
        <taxon>Eukaryota</taxon>
        <taxon>Fungi</taxon>
        <taxon>Dikarya</taxon>
        <taxon>Ascomycota</taxon>
        <taxon>Pezizomycotina</taxon>
        <taxon>Dothideomycetes</taxon>
        <taxon>Dothideomycetes incertae sedis</taxon>
        <taxon>Microthyriales</taxon>
        <taxon>Microthyriaceae</taxon>
        <taxon>Microthyrium</taxon>
    </lineage>
</organism>
<reference evidence="3" key="1">
    <citation type="journal article" date="2020" name="Stud. Mycol.">
        <title>101 Dothideomycetes genomes: a test case for predicting lifestyles and emergence of pathogens.</title>
        <authorList>
            <person name="Haridas S."/>
            <person name="Albert R."/>
            <person name="Binder M."/>
            <person name="Bloem J."/>
            <person name="Labutti K."/>
            <person name="Salamov A."/>
            <person name="Andreopoulos B."/>
            <person name="Baker S."/>
            <person name="Barry K."/>
            <person name="Bills G."/>
            <person name="Bluhm B."/>
            <person name="Cannon C."/>
            <person name="Castanera R."/>
            <person name="Culley D."/>
            <person name="Daum C."/>
            <person name="Ezra D."/>
            <person name="Gonzalez J."/>
            <person name="Henrissat B."/>
            <person name="Kuo A."/>
            <person name="Liang C."/>
            <person name="Lipzen A."/>
            <person name="Lutzoni F."/>
            <person name="Magnuson J."/>
            <person name="Mondo S."/>
            <person name="Nolan M."/>
            <person name="Ohm R."/>
            <person name="Pangilinan J."/>
            <person name="Park H.-J."/>
            <person name="Ramirez L."/>
            <person name="Alfaro M."/>
            <person name="Sun H."/>
            <person name="Tritt A."/>
            <person name="Yoshinaga Y."/>
            <person name="Zwiers L.-H."/>
            <person name="Turgeon B."/>
            <person name="Goodwin S."/>
            <person name="Spatafora J."/>
            <person name="Crous P."/>
            <person name="Grigoriev I."/>
        </authorList>
    </citation>
    <scope>NUCLEOTIDE SEQUENCE</scope>
    <source>
        <strain evidence="3">CBS 115976</strain>
    </source>
</reference>
<evidence type="ECO:0000256" key="1">
    <source>
        <dbReference type="SAM" id="MobiDB-lite"/>
    </source>
</evidence>
<feature type="domain" description="VWFA" evidence="2">
    <location>
        <begin position="116"/>
        <end position="259"/>
    </location>
</feature>
<dbReference type="Gene3D" id="3.40.50.410">
    <property type="entry name" value="von Willebrand factor, type A domain"/>
    <property type="match status" value="1"/>
</dbReference>